<organism evidence="1 2">
    <name type="scientific">Panagrolaimus sp. PS1159</name>
    <dbReference type="NCBI Taxonomy" id="55785"/>
    <lineage>
        <taxon>Eukaryota</taxon>
        <taxon>Metazoa</taxon>
        <taxon>Ecdysozoa</taxon>
        <taxon>Nematoda</taxon>
        <taxon>Chromadorea</taxon>
        <taxon>Rhabditida</taxon>
        <taxon>Tylenchina</taxon>
        <taxon>Panagrolaimomorpha</taxon>
        <taxon>Panagrolaimoidea</taxon>
        <taxon>Panagrolaimidae</taxon>
        <taxon>Panagrolaimus</taxon>
    </lineage>
</organism>
<dbReference type="Proteomes" id="UP000887580">
    <property type="component" value="Unplaced"/>
</dbReference>
<reference evidence="2" key="1">
    <citation type="submission" date="2022-11" db="UniProtKB">
        <authorList>
            <consortium name="WormBaseParasite"/>
        </authorList>
    </citation>
    <scope>IDENTIFICATION</scope>
</reference>
<dbReference type="WBParaSite" id="PS1159_v2.g17332.t1">
    <property type="protein sequence ID" value="PS1159_v2.g17332.t1"/>
    <property type="gene ID" value="PS1159_v2.g17332"/>
</dbReference>
<sequence>SDTAHDKIQRGLRTGLSLLAYGRMEEVEPWVKELLEAKSNAVLRQTAVCMLAMAYAGSGKADVVRRLLAKVAADPNQDVKRFAVIAVGFVLSNDPEQCINYTGMLIEHFNGHVRYGAAIALGIACAGSGNKEAIALLEPLLSAKENFVRQGALIALSFVLVQQTEPTCPKVADYRKTIMKMITEKGEDSITKMPKIEFRCNAKPSLFAYPPPLEEKKKEEAEKVESAVLSITNKKKQQLKEKEKAKDTSKDKPKIKEDEKMEVDVKNDEKDKEKKDEKNKDATTKEGKETKEAPEPSTFNVKNPARVVRLQLKTLHAPDESRYKPLKNLNHGGIIILKDSTPGEKEDIVALVPAGGSTNSSGSANADFPVPAAFEISLSNY</sequence>
<accession>A0AC35FGP1</accession>
<evidence type="ECO:0000313" key="2">
    <source>
        <dbReference type="WBParaSite" id="PS1159_v2.g17332.t1"/>
    </source>
</evidence>
<evidence type="ECO:0000313" key="1">
    <source>
        <dbReference type="Proteomes" id="UP000887580"/>
    </source>
</evidence>
<protein>
    <submittedName>
        <fullName evidence="2">26S proteasome regulatory subunit RPN2 C-terminal domain-containing protein</fullName>
    </submittedName>
</protein>
<name>A0AC35FGP1_9BILA</name>
<proteinExistence type="predicted"/>